<evidence type="ECO:0000313" key="2">
    <source>
        <dbReference type="EMBL" id="KRY91763.1"/>
    </source>
</evidence>
<sequence>MVDQAFRCLKVFQYLDQSSDAFLLLPDSAPVKSVKPWSRNSDPLSLRPDPQLAGVSGGDA</sequence>
<evidence type="ECO:0000256" key="1">
    <source>
        <dbReference type="SAM" id="MobiDB-lite"/>
    </source>
</evidence>
<protein>
    <submittedName>
        <fullName evidence="2">Uncharacterized protein</fullName>
    </submittedName>
</protein>
<dbReference type="EMBL" id="JYDT01000011">
    <property type="protein sequence ID" value="KRY91763.1"/>
    <property type="molecule type" value="Genomic_DNA"/>
</dbReference>
<keyword evidence="3" id="KW-1185">Reference proteome</keyword>
<feature type="region of interest" description="Disordered" evidence="1">
    <location>
        <begin position="32"/>
        <end position="60"/>
    </location>
</feature>
<proteinExistence type="predicted"/>
<dbReference type="AlphaFoldDB" id="A0A0V1G2Q3"/>
<reference evidence="2 3" key="1">
    <citation type="submission" date="2015-01" db="EMBL/GenBank/DDBJ databases">
        <title>Evolution of Trichinella species and genotypes.</title>
        <authorList>
            <person name="Korhonen P.K."/>
            <person name="Edoardo P."/>
            <person name="Giuseppe L.R."/>
            <person name="Gasser R.B."/>
        </authorList>
    </citation>
    <scope>NUCLEOTIDE SEQUENCE [LARGE SCALE GENOMIC DNA]</scope>
    <source>
        <strain evidence="2">ISS470</strain>
    </source>
</reference>
<accession>A0A0V1G2Q3</accession>
<dbReference type="Proteomes" id="UP000054995">
    <property type="component" value="Unassembled WGS sequence"/>
</dbReference>
<gene>
    <name evidence="2" type="ORF">T4D_5038</name>
</gene>
<comment type="caution">
    <text evidence="2">The sequence shown here is derived from an EMBL/GenBank/DDBJ whole genome shotgun (WGS) entry which is preliminary data.</text>
</comment>
<evidence type="ECO:0000313" key="3">
    <source>
        <dbReference type="Proteomes" id="UP000054995"/>
    </source>
</evidence>
<organism evidence="2 3">
    <name type="scientific">Trichinella pseudospiralis</name>
    <name type="common">Parasitic roundworm</name>
    <dbReference type="NCBI Taxonomy" id="6337"/>
    <lineage>
        <taxon>Eukaryota</taxon>
        <taxon>Metazoa</taxon>
        <taxon>Ecdysozoa</taxon>
        <taxon>Nematoda</taxon>
        <taxon>Enoplea</taxon>
        <taxon>Dorylaimia</taxon>
        <taxon>Trichinellida</taxon>
        <taxon>Trichinellidae</taxon>
        <taxon>Trichinella</taxon>
    </lineage>
</organism>
<name>A0A0V1G2Q3_TRIPS</name>